<dbReference type="PANTHER" id="PTHR44196:SF1">
    <property type="entry name" value="DEHYDROGENASE_REDUCTASE SDR FAMILY MEMBER 7B"/>
    <property type="match status" value="1"/>
</dbReference>
<dbReference type="PRINTS" id="PR00081">
    <property type="entry name" value="GDHRDH"/>
</dbReference>
<organism evidence="3 4">
    <name type="scientific">Uabimicrobium amorphum</name>
    <dbReference type="NCBI Taxonomy" id="2596890"/>
    <lineage>
        <taxon>Bacteria</taxon>
        <taxon>Pseudomonadati</taxon>
        <taxon>Planctomycetota</taxon>
        <taxon>Candidatus Uabimicrobiia</taxon>
        <taxon>Candidatus Uabimicrobiales</taxon>
        <taxon>Candidatus Uabimicrobiaceae</taxon>
        <taxon>Candidatus Uabimicrobium</taxon>
    </lineage>
</organism>
<dbReference type="InterPro" id="IPR036291">
    <property type="entry name" value="NAD(P)-bd_dom_sf"/>
</dbReference>
<name>A0A5S9F7N9_UABAM</name>
<dbReference type="KEGG" id="uam:UABAM_06354"/>
<keyword evidence="4" id="KW-1185">Reference proteome</keyword>
<dbReference type="SUPFAM" id="SSF51735">
    <property type="entry name" value="NAD(P)-binding Rossmann-fold domains"/>
    <property type="match status" value="1"/>
</dbReference>
<dbReference type="GO" id="GO:0016491">
    <property type="term" value="F:oxidoreductase activity"/>
    <property type="evidence" value="ECO:0007669"/>
    <property type="project" value="UniProtKB-KW"/>
</dbReference>
<dbReference type="RefSeq" id="WP_151971956.1">
    <property type="nucleotide sequence ID" value="NZ_AP019860.1"/>
</dbReference>
<dbReference type="InterPro" id="IPR002347">
    <property type="entry name" value="SDR_fam"/>
</dbReference>
<proteinExistence type="inferred from homology"/>
<sequence>MSKSYMVITGGSQGIGFEIARNFAKKGENIVIIARNEERLQSARDRLREYHDDIQYLSVDLSVESAGIEAIQHIRQNWGEINTLVLNHAILHNRLFSQSSLANIEKEWRTNFLTPVAMLKQLIPLWQKKRYGKVIVVGSLTALVPFPGNASYAATKGALLALIRSIRIELQNYGIQASIVLPGLTRTSMSKEMQSPFVPTLSPQQVAKSVDKVYRTGKGVVIPGKLDFVSSIAFQLFPTTLEKIVQRFAKYLLPAYYEQRGNENGNEISDRDRGWRGVYREATTQIPVS</sequence>
<dbReference type="GO" id="GO:0016020">
    <property type="term" value="C:membrane"/>
    <property type="evidence" value="ECO:0007669"/>
    <property type="project" value="TreeGrafter"/>
</dbReference>
<reference evidence="3 4" key="1">
    <citation type="submission" date="2019-08" db="EMBL/GenBank/DDBJ databases">
        <title>Complete genome sequence of Candidatus Uab amorphum.</title>
        <authorList>
            <person name="Shiratori T."/>
            <person name="Suzuki S."/>
            <person name="Kakizawa Y."/>
            <person name="Ishida K."/>
        </authorList>
    </citation>
    <scope>NUCLEOTIDE SEQUENCE [LARGE SCALE GENOMIC DNA]</scope>
    <source>
        <strain evidence="3 4">SRT547</strain>
    </source>
</reference>
<accession>A0A5S9F7N9</accession>
<dbReference type="EMBL" id="AP019860">
    <property type="protein sequence ID" value="BBM87939.1"/>
    <property type="molecule type" value="Genomic_DNA"/>
</dbReference>
<dbReference type="InterPro" id="IPR020904">
    <property type="entry name" value="Sc_DH/Rdtase_CS"/>
</dbReference>
<evidence type="ECO:0000256" key="1">
    <source>
        <dbReference type="ARBA" id="ARBA00006484"/>
    </source>
</evidence>
<dbReference type="PROSITE" id="PS00061">
    <property type="entry name" value="ADH_SHORT"/>
    <property type="match status" value="1"/>
</dbReference>
<dbReference type="Gene3D" id="3.40.50.720">
    <property type="entry name" value="NAD(P)-binding Rossmann-like Domain"/>
    <property type="match status" value="1"/>
</dbReference>
<evidence type="ECO:0000256" key="2">
    <source>
        <dbReference type="ARBA" id="ARBA00023002"/>
    </source>
</evidence>
<dbReference type="Proteomes" id="UP000326354">
    <property type="component" value="Chromosome"/>
</dbReference>
<evidence type="ECO:0000313" key="4">
    <source>
        <dbReference type="Proteomes" id="UP000326354"/>
    </source>
</evidence>
<dbReference type="PANTHER" id="PTHR44196">
    <property type="entry name" value="DEHYDROGENASE/REDUCTASE SDR FAMILY MEMBER 7B"/>
    <property type="match status" value="1"/>
</dbReference>
<evidence type="ECO:0000313" key="3">
    <source>
        <dbReference type="EMBL" id="BBM87939.1"/>
    </source>
</evidence>
<dbReference type="OrthoDB" id="9803333at2"/>
<dbReference type="Pfam" id="PF00106">
    <property type="entry name" value="adh_short"/>
    <property type="match status" value="1"/>
</dbReference>
<comment type="similarity">
    <text evidence="1">Belongs to the short-chain dehydrogenases/reductases (SDR) family.</text>
</comment>
<protein>
    <submittedName>
        <fullName evidence="3">Short-chain dehydrogenase</fullName>
    </submittedName>
</protein>
<dbReference type="CDD" id="cd05233">
    <property type="entry name" value="SDR_c"/>
    <property type="match status" value="1"/>
</dbReference>
<gene>
    <name evidence="3" type="ORF">UABAM_06354</name>
</gene>
<dbReference type="AlphaFoldDB" id="A0A5S9F7N9"/>
<keyword evidence="2" id="KW-0560">Oxidoreductase</keyword>